<feature type="transmembrane region" description="Helical" evidence="1">
    <location>
        <begin position="495"/>
        <end position="515"/>
    </location>
</feature>
<feature type="transmembrane region" description="Helical" evidence="1">
    <location>
        <begin position="30"/>
        <end position="49"/>
    </location>
</feature>
<accession>A0A7C9VY08</accession>
<feature type="transmembrane region" description="Helical" evidence="1">
    <location>
        <begin position="608"/>
        <end position="641"/>
    </location>
</feature>
<sequence>MARFAVALVLGGWVVWVALMDAPDRGESSTFGQFALAAATMVLLLWDLLVKVFKRTDAPDTDLLADGLARAMRVQWEHAAADRRLLLPAPLPIRWERCAEPVAGPVAAAVVPRGGQAQFDPLPGLAPVTAAKLRSGDRKALHRIYGGLASGRLMLVGGPGSGKSSAAVLLLLDALRHRDGLDPTERQRVPVPVMFTMSGWDPDTTPLEQWLITTLRQMPSFHLTEPQAAALLQARKIAVFLDGLDEVPAGLRGVILRALSEQSSFRLVLLTRTRELVDAAAGQTLAGAVALELSPLRPADVADYLARTLTDPPPAPWQAVIHAVTNTPDTAFARALSSPLTVSLLRDIYGNAGPVDELLDITRFPDAKAVENHLLDQVVATAYERRPGERPYRCTAAAARSTLEFVARRLSEGGTRDLTLWDITRWVSLTGRLVLTGIVLALVSTGGFVVSLGEDEAGYGLVFGVIALLAAWMKHLFGPMTSQRFELRRLFTHQAALCGVAAGLIAGGGVLPFLLARGYGLVVSSLFGAVSFAMCAVLAWLGFGLRGKAAPRDHPVAPWVAVKEDLTVALVLAFVSGVGMASARQLGHAFAYSRGNPAALLDGFADDFWPAVLSGVIIGVVLAVGFSHGFQLMIAQIWLAVRYRTPLRFTRFLEDAHERHLLRVVGPIYQFRHATLQDRLAGATTRQKVSP</sequence>
<keyword evidence="1" id="KW-0812">Transmembrane</keyword>
<feature type="transmembrane region" description="Helical" evidence="1">
    <location>
        <begin position="457"/>
        <end position="474"/>
    </location>
</feature>
<dbReference type="RefSeq" id="WP_166045783.1">
    <property type="nucleotide sequence ID" value="NZ_JAAMPJ010000003.1"/>
</dbReference>
<evidence type="ECO:0000256" key="1">
    <source>
        <dbReference type="SAM" id="Phobius"/>
    </source>
</evidence>
<keyword evidence="1" id="KW-0472">Membrane</keyword>
<dbReference type="InterPro" id="IPR027417">
    <property type="entry name" value="P-loop_NTPase"/>
</dbReference>
<protein>
    <recommendedName>
        <fullName evidence="4">NACHT domain-containing protein</fullName>
    </recommendedName>
</protein>
<evidence type="ECO:0000313" key="3">
    <source>
        <dbReference type="Proteomes" id="UP000481360"/>
    </source>
</evidence>
<dbReference type="SUPFAM" id="SSF52540">
    <property type="entry name" value="P-loop containing nucleoside triphosphate hydrolases"/>
    <property type="match status" value="1"/>
</dbReference>
<evidence type="ECO:0008006" key="4">
    <source>
        <dbReference type="Google" id="ProtNLM"/>
    </source>
</evidence>
<dbReference type="EMBL" id="JAAMPJ010000003">
    <property type="protein sequence ID" value="NGY59740.1"/>
    <property type="molecule type" value="Genomic_DNA"/>
</dbReference>
<feature type="transmembrane region" description="Helical" evidence="1">
    <location>
        <begin position="433"/>
        <end position="451"/>
    </location>
</feature>
<comment type="caution">
    <text evidence="2">The sequence shown here is derived from an EMBL/GenBank/DDBJ whole genome shotgun (WGS) entry which is preliminary data.</text>
</comment>
<feature type="transmembrane region" description="Helical" evidence="1">
    <location>
        <begin position="521"/>
        <end position="545"/>
    </location>
</feature>
<name>A0A7C9VY08_9PSEU</name>
<proteinExistence type="predicted"/>
<feature type="transmembrane region" description="Helical" evidence="1">
    <location>
        <begin position="566"/>
        <end position="588"/>
    </location>
</feature>
<organism evidence="2 3">
    <name type="scientific">Lentzea alba</name>
    <dbReference type="NCBI Taxonomy" id="2714351"/>
    <lineage>
        <taxon>Bacteria</taxon>
        <taxon>Bacillati</taxon>
        <taxon>Actinomycetota</taxon>
        <taxon>Actinomycetes</taxon>
        <taxon>Pseudonocardiales</taxon>
        <taxon>Pseudonocardiaceae</taxon>
        <taxon>Lentzea</taxon>
    </lineage>
</organism>
<keyword evidence="3" id="KW-1185">Reference proteome</keyword>
<dbReference type="Proteomes" id="UP000481360">
    <property type="component" value="Unassembled WGS sequence"/>
</dbReference>
<dbReference type="Gene3D" id="3.40.50.300">
    <property type="entry name" value="P-loop containing nucleotide triphosphate hydrolases"/>
    <property type="match status" value="1"/>
</dbReference>
<gene>
    <name evidence="2" type="ORF">G7043_12495</name>
</gene>
<evidence type="ECO:0000313" key="2">
    <source>
        <dbReference type="EMBL" id="NGY59740.1"/>
    </source>
</evidence>
<keyword evidence="1" id="KW-1133">Transmembrane helix</keyword>
<dbReference type="AlphaFoldDB" id="A0A7C9VY08"/>
<reference evidence="2 3" key="1">
    <citation type="submission" date="2020-03" db="EMBL/GenBank/DDBJ databases">
        <title>Isolation and identification of active actinomycetes.</title>
        <authorList>
            <person name="Sun X."/>
        </authorList>
    </citation>
    <scope>NUCLEOTIDE SEQUENCE [LARGE SCALE GENOMIC DNA]</scope>
    <source>
        <strain evidence="2 3">NEAU-D13</strain>
    </source>
</reference>